<comment type="caution">
    <text evidence="2">Lacks conserved residue(s) required for the propagation of feature annotation.</text>
</comment>
<comment type="caution">
    <text evidence="4">The sequence shown here is derived from an EMBL/GenBank/DDBJ whole genome shotgun (WGS) entry which is preliminary data.</text>
</comment>
<reference evidence="4" key="1">
    <citation type="submission" date="2019-03" db="EMBL/GenBank/DDBJ databases">
        <title>Improved annotation for the trematode Fasciola hepatica.</title>
        <authorList>
            <person name="Choi Y.-J."/>
            <person name="Martin J."/>
            <person name="Mitreva M."/>
        </authorList>
    </citation>
    <scope>NUCLEOTIDE SEQUENCE [LARGE SCALE GENOMIC DNA]</scope>
</reference>
<protein>
    <recommendedName>
        <fullName evidence="3">CUB domain-containing protein</fullName>
    </recommendedName>
</protein>
<name>A0A4E0RMX6_FASHE</name>
<keyword evidence="1 2" id="KW-1015">Disulfide bond</keyword>
<evidence type="ECO:0000313" key="4">
    <source>
        <dbReference type="EMBL" id="THD28993.1"/>
    </source>
</evidence>
<keyword evidence="5" id="KW-1185">Reference proteome</keyword>
<proteinExistence type="predicted"/>
<feature type="domain" description="CUB" evidence="3">
    <location>
        <begin position="363"/>
        <end position="474"/>
    </location>
</feature>
<evidence type="ECO:0000256" key="2">
    <source>
        <dbReference type="PROSITE-ProRule" id="PRU00059"/>
    </source>
</evidence>
<sequence>MVNTDILPVTFTLSSTVVCDTTQLTARENELYYDVCPQPGPIPTNFKCNRTIVANPGRSILIYLKVFQTSTANQCVQLIDVFNSSRITEVICAQSGQELYQSVGSSASVMYPGKQISTQVNSFQVYYIMLPIIDCDTTQLTALLVEQYYEVYAQRRKISTDFKCERSILVTEGQTMQIYLKVSNASSADQCVQVTDQIYPYQTSRVICAQSGQELYQSIGSVVTVTYPGKRTTGRITSFQVFYLLICDTTQLTARENELYYDVCPQPGPIPTNFKCNRTIVADPGRSILIYLKVLETSGKDQCVQLIDVFNSSRITEVICAQSGQELYQSVGSTVSVMYPGKQMNTQVIPFQVYYMLMPIIDCNTTQLTAVFDEQYYEVYAPRRNIPNNFECERTISVTEGQKMKVYLKVFQAFSADQCVQVTDQLDSSQTSHVICAQSGQELYQSIGSVVTVTYPGKKTTGRITSFQVFYLLICDTTLLTARENELYYEICPRPGPIPTNFKCNSTIVADPGRSILIYLKVLETSTVNQCVQLIDVFDSSQITEVICAQSGQELYQSTGSSVSVTYPGKQMNTQVNSFQVYYMLSKPKTAACVNNSLTARTTEQSFHVFQDVGMIPKDYRCEWVISGADQQKLQVYIQPSGESTNECIRVSDPSVVDLIFICAATGANFYISTSLKVTALFPTIKDIPTMQSFKVYYKLIPSLACHPTWNLVMVYFLQTAIFYLV</sequence>
<evidence type="ECO:0000259" key="3">
    <source>
        <dbReference type="PROSITE" id="PS01180"/>
    </source>
</evidence>
<dbReference type="InterPro" id="IPR000859">
    <property type="entry name" value="CUB_dom"/>
</dbReference>
<feature type="domain" description="CUB" evidence="3">
    <location>
        <begin position="475"/>
        <end position="586"/>
    </location>
</feature>
<dbReference type="InterPro" id="IPR035914">
    <property type="entry name" value="Sperma_CUB_dom_sf"/>
</dbReference>
<dbReference type="Gene3D" id="2.60.120.290">
    <property type="entry name" value="Spermadhesin, CUB domain"/>
    <property type="match status" value="2"/>
</dbReference>
<feature type="disulfide bond" evidence="2">
    <location>
        <begin position="531"/>
        <end position="548"/>
    </location>
</feature>
<organism evidence="4 5">
    <name type="scientific">Fasciola hepatica</name>
    <name type="common">Liver fluke</name>
    <dbReference type="NCBI Taxonomy" id="6192"/>
    <lineage>
        <taxon>Eukaryota</taxon>
        <taxon>Metazoa</taxon>
        <taxon>Spiralia</taxon>
        <taxon>Lophotrochozoa</taxon>
        <taxon>Platyhelminthes</taxon>
        <taxon>Trematoda</taxon>
        <taxon>Digenea</taxon>
        <taxon>Plagiorchiida</taxon>
        <taxon>Echinostomata</taxon>
        <taxon>Echinostomatoidea</taxon>
        <taxon>Fasciolidae</taxon>
        <taxon>Fasciola</taxon>
    </lineage>
</organism>
<accession>A0A4E0RMX6</accession>
<dbReference type="SUPFAM" id="SSF49854">
    <property type="entry name" value="Spermadhesin, CUB domain"/>
    <property type="match status" value="4"/>
</dbReference>
<evidence type="ECO:0000313" key="5">
    <source>
        <dbReference type="Proteomes" id="UP000230066"/>
    </source>
</evidence>
<evidence type="ECO:0000256" key="1">
    <source>
        <dbReference type="ARBA" id="ARBA00023157"/>
    </source>
</evidence>
<gene>
    <name evidence="4" type="ORF">D915_000150</name>
</gene>
<feature type="disulfide bond" evidence="2">
    <location>
        <begin position="419"/>
        <end position="436"/>
    </location>
</feature>
<dbReference type="EMBL" id="JXXN02000027">
    <property type="protein sequence ID" value="THD28993.1"/>
    <property type="molecule type" value="Genomic_DNA"/>
</dbReference>
<dbReference type="PROSITE" id="PS01180">
    <property type="entry name" value="CUB"/>
    <property type="match status" value="2"/>
</dbReference>
<dbReference type="Proteomes" id="UP000230066">
    <property type="component" value="Unassembled WGS sequence"/>
</dbReference>
<dbReference type="AlphaFoldDB" id="A0A4E0RMX6"/>